<dbReference type="SUPFAM" id="SSF46689">
    <property type="entry name" value="Homeodomain-like"/>
    <property type="match status" value="2"/>
</dbReference>
<dbReference type="EMBL" id="QFYR01000001">
    <property type="protein sequence ID" value="RAK56806.1"/>
    <property type="molecule type" value="Genomic_DNA"/>
</dbReference>
<protein>
    <submittedName>
        <fullName evidence="5">AraC family transcriptional regulator CmrA</fullName>
    </submittedName>
</protein>
<dbReference type="InterPro" id="IPR018062">
    <property type="entry name" value="HTH_AraC-typ_CS"/>
</dbReference>
<dbReference type="Pfam" id="PF06719">
    <property type="entry name" value="AraC_N"/>
    <property type="match status" value="1"/>
</dbReference>
<dbReference type="InterPro" id="IPR018060">
    <property type="entry name" value="HTH_AraC"/>
</dbReference>
<evidence type="ECO:0000313" key="6">
    <source>
        <dbReference type="Proteomes" id="UP000249725"/>
    </source>
</evidence>
<keyword evidence="1" id="KW-0805">Transcription regulation</keyword>
<sequence length="292" mass="31793">MDQMHELLSLVRRYGENGATETAVPGLGLYLAAEAGEPSSIVYRPLMCLIVAGAKRTVLGERVYRYAAGDYIAASVDLPVTGQVTDAPYAAISFDLDPARIADLLLDLPPAPDSGPVGLEVHRAEPDLVDALVRLTRLLERPADIPVLAPMISREVLWRLLQGPSGPMVRQIALSESRLSQVNRAIRWLRANYAEAMRVEALANLAGMSLASFHRHFKAVTAMSPLQYQKQLRLQEARSRLMSQPGDVAGVGFAVGYDSPSQFSREYARLFGAPPGRDAVRLRASPQPQAVP</sequence>
<dbReference type="GO" id="GO:0043565">
    <property type="term" value="F:sequence-specific DNA binding"/>
    <property type="evidence" value="ECO:0007669"/>
    <property type="project" value="InterPro"/>
</dbReference>
<evidence type="ECO:0000256" key="3">
    <source>
        <dbReference type="ARBA" id="ARBA00023163"/>
    </source>
</evidence>
<keyword evidence="3" id="KW-0804">Transcription</keyword>
<dbReference type="OrthoDB" id="9802263at2"/>
<dbReference type="Proteomes" id="UP000249725">
    <property type="component" value="Unassembled WGS sequence"/>
</dbReference>
<dbReference type="PANTHER" id="PTHR43436:SF1">
    <property type="entry name" value="TRANSCRIPTIONAL REGULATORY PROTEIN"/>
    <property type="match status" value="1"/>
</dbReference>
<feature type="domain" description="HTH araC/xylS-type" evidence="4">
    <location>
        <begin position="183"/>
        <end position="281"/>
    </location>
</feature>
<dbReference type="PROSITE" id="PS00041">
    <property type="entry name" value="HTH_ARAC_FAMILY_1"/>
    <property type="match status" value="1"/>
</dbReference>
<dbReference type="GO" id="GO:0003700">
    <property type="term" value="F:DNA-binding transcription factor activity"/>
    <property type="evidence" value="ECO:0007669"/>
    <property type="project" value="InterPro"/>
</dbReference>
<reference evidence="6" key="1">
    <citation type="submission" date="2018-05" db="EMBL/GenBank/DDBJ databases">
        <authorList>
            <person name="Li X."/>
        </authorList>
    </citation>
    <scope>NUCLEOTIDE SEQUENCE [LARGE SCALE GENOMIC DNA]</scope>
    <source>
        <strain evidence="6">YIM 73061</strain>
    </source>
</reference>
<comment type="caution">
    <text evidence="5">The sequence shown here is derived from an EMBL/GenBank/DDBJ whole genome shotgun (WGS) entry which is preliminary data.</text>
</comment>
<keyword evidence="6" id="KW-1185">Reference proteome</keyword>
<organism evidence="5 6">
    <name type="scientific">Phenylobacterium deserti</name>
    <dbReference type="NCBI Taxonomy" id="1914756"/>
    <lineage>
        <taxon>Bacteria</taxon>
        <taxon>Pseudomonadati</taxon>
        <taxon>Pseudomonadota</taxon>
        <taxon>Alphaproteobacteria</taxon>
        <taxon>Caulobacterales</taxon>
        <taxon>Caulobacteraceae</taxon>
        <taxon>Phenylobacterium</taxon>
    </lineage>
</organism>
<dbReference type="AlphaFoldDB" id="A0A328ASZ6"/>
<evidence type="ECO:0000256" key="1">
    <source>
        <dbReference type="ARBA" id="ARBA00023015"/>
    </source>
</evidence>
<gene>
    <name evidence="5" type="ORF">DJ018_02190</name>
</gene>
<dbReference type="RefSeq" id="WP_111513168.1">
    <property type="nucleotide sequence ID" value="NZ_QFYR01000001.1"/>
</dbReference>
<accession>A0A328ASZ6</accession>
<proteinExistence type="predicted"/>
<evidence type="ECO:0000259" key="4">
    <source>
        <dbReference type="PROSITE" id="PS01124"/>
    </source>
</evidence>
<dbReference type="Pfam" id="PF12833">
    <property type="entry name" value="HTH_18"/>
    <property type="match status" value="1"/>
</dbReference>
<dbReference type="InterPro" id="IPR009594">
    <property type="entry name" value="Tscrpt_reg_HTH_AraC_N"/>
</dbReference>
<keyword evidence="2" id="KW-0238">DNA-binding</keyword>
<dbReference type="SMART" id="SM00342">
    <property type="entry name" value="HTH_ARAC"/>
    <property type="match status" value="1"/>
</dbReference>
<dbReference type="InterPro" id="IPR009057">
    <property type="entry name" value="Homeodomain-like_sf"/>
</dbReference>
<evidence type="ECO:0000256" key="2">
    <source>
        <dbReference type="ARBA" id="ARBA00023125"/>
    </source>
</evidence>
<dbReference type="PANTHER" id="PTHR43436">
    <property type="entry name" value="ARAC-FAMILY TRANSCRIPTIONAL REGULATOR"/>
    <property type="match status" value="1"/>
</dbReference>
<dbReference type="Gene3D" id="1.10.10.60">
    <property type="entry name" value="Homeodomain-like"/>
    <property type="match status" value="2"/>
</dbReference>
<dbReference type="PROSITE" id="PS01124">
    <property type="entry name" value="HTH_ARAC_FAMILY_2"/>
    <property type="match status" value="1"/>
</dbReference>
<name>A0A328ASZ6_9CAUL</name>
<evidence type="ECO:0000313" key="5">
    <source>
        <dbReference type="EMBL" id="RAK56806.1"/>
    </source>
</evidence>